<name>A0A8T2NNC8_9TELE</name>
<evidence type="ECO:0000313" key="1">
    <source>
        <dbReference type="EMBL" id="KAG9342333.1"/>
    </source>
</evidence>
<comment type="caution">
    <text evidence="1">The sequence shown here is derived from an EMBL/GenBank/DDBJ whole genome shotgun (WGS) entry which is preliminary data.</text>
</comment>
<keyword evidence="2" id="KW-1185">Reference proteome</keyword>
<dbReference type="OrthoDB" id="43122at2759"/>
<gene>
    <name evidence="1" type="ORF">JZ751_016835</name>
</gene>
<reference evidence="1" key="1">
    <citation type="thesis" date="2021" institute="BYU ScholarsArchive" country="Provo, UT, USA">
        <title>Applications of and Algorithms for Genome Assembly and Genomic Analyses with an Emphasis on Marine Teleosts.</title>
        <authorList>
            <person name="Pickett B.D."/>
        </authorList>
    </citation>
    <scope>NUCLEOTIDE SEQUENCE</scope>
    <source>
        <strain evidence="1">HI-2016</strain>
    </source>
</reference>
<organism evidence="1 2">
    <name type="scientific">Albula glossodonta</name>
    <name type="common">roundjaw bonefish</name>
    <dbReference type="NCBI Taxonomy" id="121402"/>
    <lineage>
        <taxon>Eukaryota</taxon>
        <taxon>Metazoa</taxon>
        <taxon>Chordata</taxon>
        <taxon>Craniata</taxon>
        <taxon>Vertebrata</taxon>
        <taxon>Euteleostomi</taxon>
        <taxon>Actinopterygii</taxon>
        <taxon>Neopterygii</taxon>
        <taxon>Teleostei</taxon>
        <taxon>Albuliformes</taxon>
        <taxon>Albulidae</taxon>
        <taxon>Albula</taxon>
    </lineage>
</organism>
<protein>
    <submittedName>
        <fullName evidence="1">Uncharacterized protein</fullName>
    </submittedName>
</protein>
<proteinExistence type="predicted"/>
<dbReference type="EMBL" id="JAFBMS010000029">
    <property type="protein sequence ID" value="KAG9342333.1"/>
    <property type="molecule type" value="Genomic_DNA"/>
</dbReference>
<sequence>MAADLNPDWLSCLPSFWSYGVTQDGRVFFIEFTNWMGGGLHVRRSAMLHKECDGCLPADAGARLKRSVYPESRAAGSSPILLLLRHLGEVKSMLRNKLIRWQAPVVQNAWTEPSLVSSSQLKDSKPW</sequence>
<accession>A0A8T2NNC8</accession>
<dbReference type="AlphaFoldDB" id="A0A8T2NNC8"/>
<dbReference type="Proteomes" id="UP000824540">
    <property type="component" value="Unassembled WGS sequence"/>
</dbReference>
<evidence type="ECO:0000313" key="2">
    <source>
        <dbReference type="Proteomes" id="UP000824540"/>
    </source>
</evidence>